<reference evidence="1 2" key="1">
    <citation type="submission" date="2024-04" db="EMBL/GenBank/DDBJ databases">
        <title>Tritrichomonas musculus Genome.</title>
        <authorList>
            <person name="Alves-Ferreira E."/>
            <person name="Grigg M."/>
            <person name="Lorenzi H."/>
            <person name="Galac M."/>
        </authorList>
    </citation>
    <scope>NUCLEOTIDE SEQUENCE [LARGE SCALE GENOMIC DNA]</scope>
    <source>
        <strain evidence="1 2">EAF2021</strain>
    </source>
</reference>
<name>A0ABR2L7I3_9EUKA</name>
<proteinExistence type="predicted"/>
<evidence type="ECO:0000313" key="2">
    <source>
        <dbReference type="Proteomes" id="UP001470230"/>
    </source>
</evidence>
<protein>
    <submittedName>
        <fullName evidence="1">Uncharacterized protein</fullName>
    </submittedName>
</protein>
<organism evidence="1 2">
    <name type="scientific">Tritrichomonas musculus</name>
    <dbReference type="NCBI Taxonomy" id="1915356"/>
    <lineage>
        <taxon>Eukaryota</taxon>
        <taxon>Metamonada</taxon>
        <taxon>Parabasalia</taxon>
        <taxon>Tritrichomonadida</taxon>
        <taxon>Tritrichomonadidae</taxon>
        <taxon>Tritrichomonas</taxon>
    </lineage>
</organism>
<comment type="caution">
    <text evidence="1">The sequence shown here is derived from an EMBL/GenBank/DDBJ whole genome shotgun (WGS) entry which is preliminary data.</text>
</comment>
<dbReference type="Proteomes" id="UP001470230">
    <property type="component" value="Unassembled WGS sequence"/>
</dbReference>
<gene>
    <name evidence="1" type="ORF">M9Y10_001250</name>
</gene>
<keyword evidence="2" id="KW-1185">Reference proteome</keyword>
<evidence type="ECO:0000313" key="1">
    <source>
        <dbReference type="EMBL" id="KAK8898956.1"/>
    </source>
</evidence>
<dbReference type="EMBL" id="JAPFFF010000001">
    <property type="protein sequence ID" value="KAK8898956.1"/>
    <property type="molecule type" value="Genomic_DNA"/>
</dbReference>
<sequence>MVIIWDFQSRDSGSIPERLIYCLYIESLVMLLQTSIINNAMNDQISPPVSLIYYAQNEQTKANQQKIDEIISLIEKRHTNKGSFKKTQMTNEHVNLLKQKFSNNLSIYTNGQENFNYIKDKTIDFIKT</sequence>
<accession>A0ABR2L7I3</accession>